<evidence type="ECO:0000313" key="3">
    <source>
        <dbReference type="Proteomes" id="UP001165343"/>
    </source>
</evidence>
<name>A0ABT0RFR4_9SPHN</name>
<dbReference type="PANTHER" id="PTHR12526">
    <property type="entry name" value="GLYCOSYLTRANSFERASE"/>
    <property type="match status" value="1"/>
</dbReference>
<dbReference type="GO" id="GO:0016757">
    <property type="term" value="F:glycosyltransferase activity"/>
    <property type="evidence" value="ECO:0007669"/>
    <property type="project" value="UniProtKB-KW"/>
</dbReference>
<protein>
    <submittedName>
        <fullName evidence="2">Glycosyltransferase</fullName>
        <ecNumber evidence="2">2.4.-.-</ecNumber>
    </submittedName>
</protein>
<dbReference type="InterPro" id="IPR011990">
    <property type="entry name" value="TPR-like_helical_dom_sf"/>
</dbReference>
<keyword evidence="2" id="KW-0328">Glycosyltransferase</keyword>
<dbReference type="Pfam" id="PF00534">
    <property type="entry name" value="Glycos_transf_1"/>
    <property type="match status" value="1"/>
</dbReference>
<comment type="caution">
    <text evidence="2">The sequence shown here is derived from an EMBL/GenBank/DDBJ whole genome shotgun (WGS) entry which is preliminary data.</text>
</comment>
<dbReference type="RefSeq" id="WP_249868011.1">
    <property type="nucleotide sequence ID" value="NZ_JAMGBC010000001.1"/>
</dbReference>
<accession>A0ABT0RFR4</accession>
<dbReference type="EMBL" id="JAMGBC010000001">
    <property type="protein sequence ID" value="MCL6679091.1"/>
    <property type="molecule type" value="Genomic_DNA"/>
</dbReference>
<gene>
    <name evidence="2" type="ORF">LZ519_07140</name>
</gene>
<feature type="domain" description="Glycosyl transferase family 1" evidence="1">
    <location>
        <begin position="447"/>
        <end position="588"/>
    </location>
</feature>
<keyword evidence="2" id="KW-0808">Transferase</keyword>
<dbReference type="SUPFAM" id="SSF48452">
    <property type="entry name" value="TPR-like"/>
    <property type="match status" value="1"/>
</dbReference>
<reference evidence="2" key="1">
    <citation type="submission" date="2022-05" db="EMBL/GenBank/DDBJ databases">
        <authorList>
            <person name="Jo J.-H."/>
            <person name="Im W.-T."/>
        </authorList>
    </citation>
    <scope>NUCLEOTIDE SEQUENCE</scope>
    <source>
        <strain evidence="2">RG327</strain>
    </source>
</reference>
<dbReference type="SUPFAM" id="SSF53756">
    <property type="entry name" value="UDP-Glycosyltransferase/glycogen phosphorylase"/>
    <property type="match status" value="1"/>
</dbReference>
<dbReference type="InterPro" id="IPR001296">
    <property type="entry name" value="Glyco_trans_1"/>
</dbReference>
<dbReference type="Proteomes" id="UP001165343">
    <property type="component" value="Unassembled WGS sequence"/>
</dbReference>
<evidence type="ECO:0000259" key="1">
    <source>
        <dbReference type="Pfam" id="PF00534"/>
    </source>
</evidence>
<dbReference type="CDD" id="cd03811">
    <property type="entry name" value="GT4_GT28_WabH-like"/>
    <property type="match status" value="1"/>
</dbReference>
<sequence>MQDHADELRGDATPCEIEQAARDLLKIADDSTFEREWNALDSLQPGNPAVFATRVRRLIRRKETEKAIALIDERDFGDRSDVIRYMLKAELLYEAHEHDRARDLFFSLMELDPDHRRDVAIRYSKRLFTDGSLTSAIEVVDPVRDCFHEGGKGQTYIAKLDSLMALLTRLEGRRPAADENCRMLAMKHAILHFRHRQVIPPKPSTLGRLSLITGGLGPGGAERQLTRLAIELERARKTHGSIAGIKLDRPVEVLVRSHGPEKQNDFYLGEVSGAKVELQQINLFPAIPPSELTRDSGLLQLLEYLPPVVNFGVQRLTRHFIESETDVASVWQDGACLFAGLAALLAGVPQIQLAIRGLPPSMRRHMFRPEYEVLYRAMGQVPGVTFLSNSVSAARAYASWLDIPLDRFRIVYNGVEPMSAQPTPDCEKLWAEFAASTPDATHTIGGVFRFDTDKQPLLWIRFAARYLKRHPDSRIVLVGGGRLLPNAIELAEEYGITDRILFAGRSSNVGFWMSKMDALVLLSRFEGLPNVLIEAQYMGVRVVTTPAGGAAECLIEGVTGHVLGCAEQPDYDEIVESTHKWALRSDEREIFAPGGLARGFLDSHFSIPHMLGQFATCTSEGFAGLDSIEPHRQRSLRAA</sequence>
<organism evidence="2 3">
    <name type="scientific">Sphingomonas anseongensis</name>
    <dbReference type="NCBI Taxonomy" id="2908207"/>
    <lineage>
        <taxon>Bacteria</taxon>
        <taxon>Pseudomonadati</taxon>
        <taxon>Pseudomonadota</taxon>
        <taxon>Alphaproteobacteria</taxon>
        <taxon>Sphingomonadales</taxon>
        <taxon>Sphingomonadaceae</taxon>
        <taxon>Sphingomonas</taxon>
    </lineage>
</organism>
<dbReference type="Gene3D" id="3.40.50.2000">
    <property type="entry name" value="Glycogen Phosphorylase B"/>
    <property type="match status" value="2"/>
</dbReference>
<evidence type="ECO:0000313" key="2">
    <source>
        <dbReference type="EMBL" id="MCL6679091.1"/>
    </source>
</evidence>
<keyword evidence="3" id="KW-1185">Reference proteome</keyword>
<proteinExistence type="predicted"/>
<dbReference type="EC" id="2.4.-.-" evidence="2"/>